<evidence type="ECO:0000259" key="1">
    <source>
        <dbReference type="Pfam" id="PF00455"/>
    </source>
</evidence>
<dbReference type="InterPro" id="IPR050313">
    <property type="entry name" value="Carb_Metab_HTH_regulators"/>
</dbReference>
<dbReference type="RefSeq" id="WP_093025223.1">
    <property type="nucleotide sequence ID" value="NZ_FPBK01000007.1"/>
</dbReference>
<protein>
    <submittedName>
        <fullName evidence="2">DNA-binding transcriptional regulator of sugar metabolism, DeoR/GlpR family</fullName>
    </submittedName>
</protein>
<keyword evidence="3" id="KW-1185">Reference proteome</keyword>
<sequence>MNRQIRLRSIINTLEEKFFISFTDIIERFSISELDLEKDCAFLSENQIAYSTASGIHKIPNTSSTYEERYITQQQQKEIIAQKVIPFLFDGATIFMDSGSTNTFIASQIPDHLQLRIITHNVALIPILDTKSTIEVLLVGGTYHSDTQSIFSMQTMDDVSNYVADFFFLSPCALDSTYGITSTHKEEANLKRMMRLFAKKTIVTATADKLGTQQPFKVCDMDEVFALITELSSDNIALLPYTDQNALIY</sequence>
<accession>A0A1I7H7N8</accession>
<evidence type="ECO:0000313" key="2">
    <source>
        <dbReference type="EMBL" id="SFU56718.1"/>
    </source>
</evidence>
<dbReference type="GO" id="GO:0003677">
    <property type="term" value="F:DNA binding"/>
    <property type="evidence" value="ECO:0007669"/>
    <property type="project" value="UniProtKB-KW"/>
</dbReference>
<evidence type="ECO:0000313" key="3">
    <source>
        <dbReference type="Proteomes" id="UP000199138"/>
    </source>
</evidence>
<gene>
    <name evidence="2" type="ORF">SAMN05216480_107171</name>
</gene>
<name>A0A1I7H7N8_9FLAO</name>
<reference evidence="2 3" key="1">
    <citation type="submission" date="2016-10" db="EMBL/GenBank/DDBJ databases">
        <authorList>
            <person name="de Groot N.N."/>
        </authorList>
    </citation>
    <scope>NUCLEOTIDE SEQUENCE [LARGE SCALE GENOMIC DNA]</scope>
    <source>
        <strain evidence="2 3">CGMCC 1.12333</strain>
    </source>
</reference>
<proteinExistence type="predicted"/>
<dbReference type="OrthoDB" id="9798651at2"/>
<dbReference type="PANTHER" id="PTHR30363:SF8">
    <property type="entry name" value="DEOXYRIBOSE OPERON REPRESSOR"/>
    <property type="match status" value="1"/>
</dbReference>
<dbReference type="InterPro" id="IPR037171">
    <property type="entry name" value="NagB/RpiA_transferase-like"/>
</dbReference>
<feature type="domain" description="DeoR-like transcriptional repressor C-terminal sensor" evidence="1">
    <location>
        <begin position="73"/>
        <end position="230"/>
    </location>
</feature>
<dbReference type="STRING" id="1224947.SAMN05216480_107171"/>
<dbReference type="EMBL" id="FPBK01000007">
    <property type="protein sequence ID" value="SFU56718.1"/>
    <property type="molecule type" value="Genomic_DNA"/>
</dbReference>
<organism evidence="2 3">
    <name type="scientific">Pustulibacterium marinum</name>
    <dbReference type="NCBI Taxonomy" id="1224947"/>
    <lineage>
        <taxon>Bacteria</taxon>
        <taxon>Pseudomonadati</taxon>
        <taxon>Bacteroidota</taxon>
        <taxon>Flavobacteriia</taxon>
        <taxon>Flavobacteriales</taxon>
        <taxon>Flavobacteriaceae</taxon>
        <taxon>Pustulibacterium</taxon>
    </lineage>
</organism>
<dbReference type="InterPro" id="IPR014036">
    <property type="entry name" value="DeoR-like_C"/>
</dbReference>
<dbReference type="SUPFAM" id="SSF100950">
    <property type="entry name" value="NagB/RpiA/CoA transferase-like"/>
    <property type="match status" value="1"/>
</dbReference>
<dbReference type="AlphaFoldDB" id="A0A1I7H7N8"/>
<dbReference type="Pfam" id="PF00455">
    <property type="entry name" value="DeoRC"/>
    <property type="match status" value="1"/>
</dbReference>
<keyword evidence="2" id="KW-0238">DNA-binding</keyword>
<dbReference type="SMART" id="SM01134">
    <property type="entry name" value="DeoRC"/>
    <property type="match status" value="1"/>
</dbReference>
<dbReference type="Proteomes" id="UP000199138">
    <property type="component" value="Unassembled WGS sequence"/>
</dbReference>
<dbReference type="PANTHER" id="PTHR30363">
    <property type="entry name" value="HTH-TYPE TRANSCRIPTIONAL REGULATOR SRLR-RELATED"/>
    <property type="match status" value="1"/>
</dbReference>